<dbReference type="InterPro" id="IPR028939">
    <property type="entry name" value="P5C_Rdtase_cat_N"/>
</dbReference>
<gene>
    <name evidence="3" type="ORF">JY572_18455</name>
</gene>
<dbReference type="Pfam" id="PF03807">
    <property type="entry name" value="F420_oxidored"/>
    <property type="match status" value="1"/>
</dbReference>
<evidence type="ECO:0000256" key="1">
    <source>
        <dbReference type="ARBA" id="ARBA00023002"/>
    </source>
</evidence>
<evidence type="ECO:0000313" key="4">
    <source>
        <dbReference type="Proteomes" id="UP000663090"/>
    </source>
</evidence>
<evidence type="ECO:0000313" key="3">
    <source>
        <dbReference type="EMBL" id="QSQ17895.1"/>
    </source>
</evidence>
<name>A0ABX7NGE7_9BACT</name>
<sequence>MKIGIIGAGSIGQALAGHMAKTGHEVMVSNSRGPETLVELVRRLGPKARAATRQEAAAADVVILSVPWETVPEVMSGLPAWKGRLLIDATNPVLLPGFRLAELGGRTSSEVVASLAPGARVVKAANTLLAAVLAADPRQPGGRRVLFMSGDDEGAKKEVGNLFGQVGFATVDLGSLSVGGRLQQFPGGPLPTLNLLKLD</sequence>
<feature type="domain" description="Pyrroline-5-carboxylate reductase catalytic N-terminal" evidence="2">
    <location>
        <begin position="2"/>
        <end position="92"/>
    </location>
</feature>
<evidence type="ECO:0000259" key="2">
    <source>
        <dbReference type="Pfam" id="PF03807"/>
    </source>
</evidence>
<keyword evidence="1" id="KW-0560">Oxidoreductase</keyword>
<proteinExistence type="predicted"/>
<reference evidence="3 4" key="1">
    <citation type="submission" date="2021-02" db="EMBL/GenBank/DDBJ databases">
        <title>De Novo genome assembly of isolated myxobacteria.</title>
        <authorList>
            <person name="Stevens D.C."/>
        </authorList>
    </citation>
    <scope>NUCLEOTIDE SEQUENCE [LARGE SCALE GENOMIC DNA]</scope>
    <source>
        <strain evidence="3 4">SCHIC003</strain>
    </source>
</reference>
<dbReference type="InterPro" id="IPR051267">
    <property type="entry name" value="STEAP_metalloreductase"/>
</dbReference>
<dbReference type="Proteomes" id="UP000663090">
    <property type="component" value="Chromosome"/>
</dbReference>
<dbReference type="RefSeq" id="WP_206719514.1">
    <property type="nucleotide sequence ID" value="NZ_CP071091.1"/>
</dbReference>
<keyword evidence="4" id="KW-1185">Reference proteome</keyword>
<dbReference type="PANTHER" id="PTHR14239">
    <property type="entry name" value="DUDULIN-RELATED"/>
    <property type="match status" value="1"/>
</dbReference>
<dbReference type="SUPFAM" id="SSF51735">
    <property type="entry name" value="NAD(P)-binding Rossmann-fold domains"/>
    <property type="match status" value="1"/>
</dbReference>
<organism evidence="3 4">
    <name type="scientific">Myxococcus landrumensis</name>
    <dbReference type="NCBI Taxonomy" id="2813577"/>
    <lineage>
        <taxon>Bacteria</taxon>
        <taxon>Pseudomonadati</taxon>
        <taxon>Myxococcota</taxon>
        <taxon>Myxococcia</taxon>
        <taxon>Myxococcales</taxon>
        <taxon>Cystobacterineae</taxon>
        <taxon>Myxococcaceae</taxon>
        <taxon>Myxococcus</taxon>
    </lineage>
</organism>
<accession>A0ABX7NGE7</accession>
<dbReference type="Gene3D" id="3.40.50.720">
    <property type="entry name" value="NAD(P)-binding Rossmann-like Domain"/>
    <property type="match status" value="1"/>
</dbReference>
<protein>
    <submittedName>
        <fullName evidence="3">NAD(P)-binding domain-containing protein</fullName>
    </submittedName>
</protein>
<dbReference type="EMBL" id="CP071091">
    <property type="protein sequence ID" value="QSQ17895.1"/>
    <property type="molecule type" value="Genomic_DNA"/>
</dbReference>
<dbReference type="PANTHER" id="PTHR14239:SF10">
    <property type="entry name" value="REDUCTASE"/>
    <property type="match status" value="1"/>
</dbReference>
<dbReference type="InterPro" id="IPR036291">
    <property type="entry name" value="NAD(P)-bd_dom_sf"/>
</dbReference>